<evidence type="ECO:0000256" key="2">
    <source>
        <dbReference type="SAM" id="Phobius"/>
    </source>
</evidence>
<evidence type="ECO:0000313" key="4">
    <source>
        <dbReference type="Proteomes" id="UP001152321"/>
    </source>
</evidence>
<evidence type="ECO:0000313" key="3">
    <source>
        <dbReference type="EMBL" id="MDG0816488.1"/>
    </source>
</evidence>
<dbReference type="RefSeq" id="WP_277577967.1">
    <property type="nucleotide sequence ID" value="NZ_JANRMI010000002.1"/>
</dbReference>
<organism evidence="3 4">
    <name type="scientific">Bdellovibrio svalbardensis</name>
    <dbReference type="NCBI Taxonomy" id="2972972"/>
    <lineage>
        <taxon>Bacteria</taxon>
        <taxon>Pseudomonadati</taxon>
        <taxon>Bdellovibrionota</taxon>
        <taxon>Bdellovibrionia</taxon>
        <taxon>Bdellovibrionales</taxon>
        <taxon>Pseudobdellovibrionaceae</taxon>
        <taxon>Bdellovibrio</taxon>
    </lineage>
</organism>
<dbReference type="Proteomes" id="UP001152321">
    <property type="component" value="Unassembled WGS sequence"/>
</dbReference>
<feature type="transmembrane region" description="Helical" evidence="2">
    <location>
        <begin position="72"/>
        <end position="93"/>
    </location>
</feature>
<comment type="caution">
    <text evidence="3">The sequence shown here is derived from an EMBL/GenBank/DDBJ whole genome shotgun (WGS) entry which is preliminary data.</text>
</comment>
<keyword evidence="1" id="KW-0175">Coiled coil</keyword>
<name>A0ABT6DI02_9BACT</name>
<accession>A0ABT6DI02</accession>
<feature type="transmembrane region" description="Helical" evidence="2">
    <location>
        <begin position="40"/>
        <end position="60"/>
    </location>
</feature>
<dbReference type="EMBL" id="JANRMI010000002">
    <property type="protein sequence ID" value="MDG0816488.1"/>
    <property type="molecule type" value="Genomic_DNA"/>
</dbReference>
<keyword evidence="4" id="KW-1185">Reference proteome</keyword>
<gene>
    <name evidence="3" type="ORF">NWE73_08945</name>
</gene>
<protein>
    <recommendedName>
        <fullName evidence="5">Peptidase M48 domain-containing protein</fullName>
    </recommendedName>
</protein>
<sequence>MYQIPFYLLMLAIRFPYISLPVCGILLGASYFFKLNTIELVFVGGISLGVYVGAFVFFGSIVRYCNRRFSKISGFCVVFGAFVGSLFFSSLFIDKWRSELSPEARQTAAEDLYLQKYIPSAKIKRIVESTGMTEYSKRVFFLADPMLVKDRIQLNAFCGSDTQGQMTLGCYDKRSGRIFILDVNDERLFGLTESVAAHELLHAVYSKYKTEEILEIKHLLDQVARGGASEEVSRRISLYGDQSVRDRTSELHSIIGTEISSLPIELEEYYSKYFVMRKQIVQLSRHSEEEFEWRKKFIRSYSDKMKKVKVEIVRTQAEIENCTDTISSLNKQMLKLKANGEIEEYNRLVPTINTKIGKLAGLQKAMKKLVQKYNIFVNDSNIIVGETQEMNEAIDSGGQSASL</sequence>
<evidence type="ECO:0000256" key="1">
    <source>
        <dbReference type="SAM" id="Coils"/>
    </source>
</evidence>
<keyword evidence="2" id="KW-0812">Transmembrane</keyword>
<proteinExistence type="predicted"/>
<reference evidence="3" key="1">
    <citation type="submission" date="2022-08" db="EMBL/GenBank/DDBJ databases">
        <title>Novel Bdellovibrio Species Isolated from Svalbard: Designation Bdellovibrio svalbardensis.</title>
        <authorList>
            <person name="Mitchell R.J."/>
            <person name="Choi S.Y."/>
        </authorList>
    </citation>
    <scope>NUCLEOTIDE SEQUENCE</scope>
    <source>
        <strain evidence="3">PAP01</strain>
    </source>
</reference>
<keyword evidence="2" id="KW-1133">Transmembrane helix</keyword>
<keyword evidence="2" id="KW-0472">Membrane</keyword>
<feature type="coiled-coil region" evidence="1">
    <location>
        <begin position="298"/>
        <end position="339"/>
    </location>
</feature>
<feature type="transmembrane region" description="Helical" evidence="2">
    <location>
        <begin position="6"/>
        <end position="33"/>
    </location>
</feature>
<evidence type="ECO:0008006" key="5">
    <source>
        <dbReference type="Google" id="ProtNLM"/>
    </source>
</evidence>